<feature type="domain" description="Radical SAM core" evidence="9">
    <location>
        <begin position="152"/>
        <end position="376"/>
    </location>
</feature>
<evidence type="ECO:0000256" key="2">
    <source>
        <dbReference type="ARBA" id="ARBA00022603"/>
    </source>
</evidence>
<evidence type="ECO:0000259" key="9">
    <source>
        <dbReference type="PROSITE" id="PS51918"/>
    </source>
</evidence>
<dbReference type="InterPro" id="IPR058240">
    <property type="entry name" value="rSAM_sf"/>
</dbReference>
<keyword evidence="2" id="KW-0489">Methyltransferase</keyword>
<proteinExistence type="predicted"/>
<dbReference type="InterPro" id="IPR051198">
    <property type="entry name" value="BchE-like"/>
</dbReference>
<evidence type="ECO:0000256" key="4">
    <source>
        <dbReference type="ARBA" id="ARBA00022691"/>
    </source>
</evidence>
<dbReference type="InterPro" id="IPR006638">
    <property type="entry name" value="Elp3/MiaA/NifB-like_rSAM"/>
</dbReference>
<reference evidence="10 11" key="1">
    <citation type="submission" date="2016-07" db="EMBL/GenBank/DDBJ databases">
        <title>Draft genome of Scalindua rubra, obtained from a brine-seawater interface in the Red Sea, sheds light on salt adaptation in anammox bacteria.</title>
        <authorList>
            <person name="Speth D.R."/>
            <person name="Lagkouvardos I."/>
            <person name="Wang Y."/>
            <person name="Qian P.-Y."/>
            <person name="Dutilh B.E."/>
            <person name="Jetten M.S."/>
        </authorList>
    </citation>
    <scope>NUCLEOTIDE SEQUENCE [LARGE SCALE GENOMIC DNA]</scope>
    <source>
        <strain evidence="10">BSI-1</strain>
    </source>
</reference>
<dbReference type="SMART" id="SM00729">
    <property type="entry name" value="Elp3"/>
    <property type="match status" value="1"/>
</dbReference>
<keyword evidence="4" id="KW-0949">S-adenosyl-L-methionine</keyword>
<comment type="cofactor">
    <cofactor evidence="1">
        <name>[4Fe-4S] cluster</name>
        <dbReference type="ChEBI" id="CHEBI:49883"/>
    </cofactor>
</comment>
<dbReference type="Gene3D" id="3.80.30.20">
    <property type="entry name" value="tm_1862 like domain"/>
    <property type="match status" value="1"/>
</dbReference>
<dbReference type="GO" id="GO:0051539">
    <property type="term" value="F:4 iron, 4 sulfur cluster binding"/>
    <property type="evidence" value="ECO:0007669"/>
    <property type="project" value="UniProtKB-KW"/>
</dbReference>
<name>A0A1E3X9R7_9BACT</name>
<dbReference type="Proteomes" id="UP000094056">
    <property type="component" value="Unassembled WGS sequence"/>
</dbReference>
<dbReference type="PANTHER" id="PTHR43409">
    <property type="entry name" value="ANAEROBIC MAGNESIUM-PROTOPORPHYRIN IX MONOMETHYL ESTER CYCLASE-RELATED"/>
    <property type="match status" value="1"/>
</dbReference>
<feature type="domain" description="B12-binding" evidence="8">
    <location>
        <begin position="1"/>
        <end position="129"/>
    </location>
</feature>
<dbReference type="AlphaFoldDB" id="A0A1E3X9R7"/>
<protein>
    <submittedName>
        <fullName evidence="10">Uncharacterized protein</fullName>
    </submittedName>
</protein>
<dbReference type="EMBL" id="MAYW01000067">
    <property type="protein sequence ID" value="ODS32329.1"/>
    <property type="molecule type" value="Genomic_DNA"/>
</dbReference>
<keyword evidence="6" id="KW-0408">Iron</keyword>
<dbReference type="SUPFAM" id="SSF102114">
    <property type="entry name" value="Radical SAM enzymes"/>
    <property type="match status" value="1"/>
</dbReference>
<evidence type="ECO:0000256" key="7">
    <source>
        <dbReference type="ARBA" id="ARBA00023014"/>
    </source>
</evidence>
<dbReference type="Pfam" id="PF02310">
    <property type="entry name" value="B12-binding"/>
    <property type="match status" value="1"/>
</dbReference>
<dbReference type="GO" id="GO:0046872">
    <property type="term" value="F:metal ion binding"/>
    <property type="evidence" value="ECO:0007669"/>
    <property type="project" value="UniProtKB-KW"/>
</dbReference>
<dbReference type="InterPro" id="IPR034466">
    <property type="entry name" value="Methyltransferase_Class_B"/>
</dbReference>
<evidence type="ECO:0000256" key="3">
    <source>
        <dbReference type="ARBA" id="ARBA00022679"/>
    </source>
</evidence>
<evidence type="ECO:0000256" key="5">
    <source>
        <dbReference type="ARBA" id="ARBA00022723"/>
    </source>
</evidence>
<evidence type="ECO:0000313" key="11">
    <source>
        <dbReference type="Proteomes" id="UP000094056"/>
    </source>
</evidence>
<dbReference type="CDD" id="cd01335">
    <property type="entry name" value="Radical_SAM"/>
    <property type="match status" value="1"/>
</dbReference>
<dbReference type="GO" id="GO:0031419">
    <property type="term" value="F:cobalamin binding"/>
    <property type="evidence" value="ECO:0007669"/>
    <property type="project" value="InterPro"/>
</dbReference>
<dbReference type="PANTHER" id="PTHR43409:SF7">
    <property type="entry name" value="BLL1977 PROTEIN"/>
    <property type="match status" value="1"/>
</dbReference>
<sequence>MNIEIIGVWESQYEGLKKNRVTATLTPYYLAALLPSDVNVTVRDEQVRPVDYNIDVDLVAITFLISNAPHAYEIADRFHKRGTPVIMGGFHASFLPEEDLEHADAVVIGEAEDVFPEVIEDLKHGSLKRIYKSTKLHPLKGLPVPRYDLIEKDFILNHPVQATRGCPFKCKFCSVVSLYPGLRVRPIDEVIRDITCFEGRNYLQNKMVVFMDNNLIANKRYAKELFRKMLPLKKWWASQLSIDMAKDKELMRLAAKSGCVSVYIGIESFSQESLKNIGKHQNKVSDYKNAIKTFHEYGIYVQGSLIIGFDEDTLESISKIPNIIQELGIDIPYLHILTPFYGTELFDRLNREKRILTKDWSRYNFLNAVFRPKNMSVDELHSSHLEIWKEMHSVSKAFGRTFKNLPFPISRFSSFLWKFLDNGYFLSQNLMGKYPLVGESGKENICTTKSTEDVFTIGGLEKTLKSGFQKQL</sequence>
<dbReference type="GO" id="GO:0003824">
    <property type="term" value="F:catalytic activity"/>
    <property type="evidence" value="ECO:0007669"/>
    <property type="project" value="InterPro"/>
</dbReference>
<dbReference type="Pfam" id="PF04055">
    <property type="entry name" value="Radical_SAM"/>
    <property type="match status" value="1"/>
</dbReference>
<dbReference type="PROSITE" id="PS51332">
    <property type="entry name" value="B12_BINDING"/>
    <property type="match status" value="1"/>
</dbReference>
<comment type="caution">
    <text evidence="10">The sequence shown here is derived from an EMBL/GenBank/DDBJ whole genome shotgun (WGS) entry which is preliminary data.</text>
</comment>
<dbReference type="SFLD" id="SFLDG01082">
    <property type="entry name" value="B12-binding_domain_containing"/>
    <property type="match status" value="1"/>
</dbReference>
<organism evidence="10 11">
    <name type="scientific">Candidatus Scalindua rubra</name>
    <dbReference type="NCBI Taxonomy" id="1872076"/>
    <lineage>
        <taxon>Bacteria</taxon>
        <taxon>Pseudomonadati</taxon>
        <taxon>Planctomycetota</taxon>
        <taxon>Candidatus Brocadiia</taxon>
        <taxon>Candidatus Brocadiales</taxon>
        <taxon>Candidatus Scalinduaceae</taxon>
        <taxon>Candidatus Scalindua</taxon>
    </lineage>
</organism>
<gene>
    <name evidence="10" type="ORF">SCARUB_02525</name>
</gene>
<dbReference type="InterPro" id="IPR006158">
    <property type="entry name" value="Cobalamin-bd"/>
</dbReference>
<evidence type="ECO:0000313" key="10">
    <source>
        <dbReference type="EMBL" id="ODS32329.1"/>
    </source>
</evidence>
<keyword evidence="5" id="KW-0479">Metal-binding</keyword>
<dbReference type="PROSITE" id="PS51918">
    <property type="entry name" value="RADICAL_SAM"/>
    <property type="match status" value="1"/>
</dbReference>
<keyword evidence="7" id="KW-0411">Iron-sulfur</keyword>
<dbReference type="SFLD" id="SFLDS00029">
    <property type="entry name" value="Radical_SAM"/>
    <property type="match status" value="1"/>
</dbReference>
<dbReference type="SFLD" id="SFLDG01123">
    <property type="entry name" value="methyltransferase_(Class_B)"/>
    <property type="match status" value="1"/>
</dbReference>
<evidence type="ECO:0000256" key="1">
    <source>
        <dbReference type="ARBA" id="ARBA00001966"/>
    </source>
</evidence>
<evidence type="ECO:0000256" key="6">
    <source>
        <dbReference type="ARBA" id="ARBA00023004"/>
    </source>
</evidence>
<dbReference type="GO" id="GO:0005829">
    <property type="term" value="C:cytosol"/>
    <property type="evidence" value="ECO:0007669"/>
    <property type="project" value="TreeGrafter"/>
</dbReference>
<dbReference type="InterPro" id="IPR007197">
    <property type="entry name" value="rSAM"/>
</dbReference>
<dbReference type="CDD" id="cd02068">
    <property type="entry name" value="radical_SAM_B12_BD"/>
    <property type="match status" value="1"/>
</dbReference>
<evidence type="ECO:0000259" key="8">
    <source>
        <dbReference type="PROSITE" id="PS51332"/>
    </source>
</evidence>
<dbReference type="Gene3D" id="3.40.50.280">
    <property type="entry name" value="Cobalamin-binding domain"/>
    <property type="match status" value="1"/>
</dbReference>
<accession>A0A1E3X9R7</accession>
<dbReference type="InterPro" id="IPR023404">
    <property type="entry name" value="rSAM_horseshoe"/>
</dbReference>
<keyword evidence="3" id="KW-0808">Transferase</keyword>